<evidence type="ECO:0000313" key="4">
    <source>
        <dbReference type="Proteomes" id="UP000787472"/>
    </source>
</evidence>
<sequence>MIKTLKYLFATALILVAAAALSLYLLSRPPSPPSSQVFLNGQVLTMNADNTISQAIAVADNKIVAVGSNEDIKAFINKDTLVHDLEGKTLMPGIIDAHGHFPGSGVTVISADLSSPPVGNITTIPELQDRLRQRLARKEAGQWVTGFGYDDTLLAEHRHPTRQELDAVSTEHPIYITHVSGHMGVGNSLALEMSGYNRDTPNPDGGVIVKDDSGELTGLLEETAAQALAFRTLDISAMEFYELLTTAVDDYASKGVTTAQSGGVDGMMLKGIYGASQLGLIPFRLELWPFYDKLGEQILSGELNLDDYNSDRVHARTIKIVDDGSIQGFTGYLSHPYHEPFRGNEEYRGYPNLSREKLTDWVERFHSAGYQLAIHGNGDASIDDIIYAFDQAQKKHPVDDPRMILIHSQMARDDQLDAMKRLGITPSFFSAHTYYWGDRHRDIFMGPERAMRMSPTHSAQQRNLTFSVHLDTPVVPMDPMLMVWATVNRLSSSGQVIGEEQRIDPMSALRAVTIDAAWQIFQEDKVGSLEVGKLADLVVLNRSPLVNPESIKDIEVEQTYVGGVAIFARH</sequence>
<accession>A0A9E5MHT7</accession>
<dbReference type="Gene3D" id="2.30.40.10">
    <property type="entry name" value="Urease, subunit C, domain 1"/>
    <property type="match status" value="1"/>
</dbReference>
<keyword evidence="1" id="KW-0812">Transmembrane</keyword>
<dbReference type="RefSeq" id="WP_167187078.1">
    <property type="nucleotide sequence ID" value="NZ_JAAONZ010000009.1"/>
</dbReference>
<feature type="transmembrane region" description="Helical" evidence="1">
    <location>
        <begin position="7"/>
        <end position="26"/>
    </location>
</feature>
<keyword evidence="1" id="KW-0472">Membrane</keyword>
<keyword evidence="4" id="KW-1185">Reference proteome</keyword>
<comment type="caution">
    <text evidence="3">The sequence shown here is derived from an EMBL/GenBank/DDBJ whole genome shotgun (WGS) entry which is preliminary data.</text>
</comment>
<dbReference type="InterPro" id="IPR032466">
    <property type="entry name" value="Metal_Hydrolase"/>
</dbReference>
<dbReference type="SUPFAM" id="SSF51338">
    <property type="entry name" value="Composite domain of metallo-dependent hydrolases"/>
    <property type="match status" value="1"/>
</dbReference>
<name>A0A9E5MHT7_9GAMM</name>
<feature type="domain" description="Amidohydrolase 3" evidence="2">
    <location>
        <begin position="82"/>
        <end position="565"/>
    </location>
</feature>
<evidence type="ECO:0000256" key="1">
    <source>
        <dbReference type="SAM" id="Phobius"/>
    </source>
</evidence>
<organism evidence="3 4">
    <name type="scientific">Pseudomaricurvus hydrocarbonicus</name>
    <dbReference type="NCBI Taxonomy" id="1470433"/>
    <lineage>
        <taxon>Bacteria</taxon>
        <taxon>Pseudomonadati</taxon>
        <taxon>Pseudomonadota</taxon>
        <taxon>Gammaproteobacteria</taxon>
        <taxon>Cellvibrionales</taxon>
        <taxon>Cellvibrionaceae</taxon>
        <taxon>Pseudomaricurvus</taxon>
    </lineage>
</organism>
<dbReference type="Pfam" id="PF07969">
    <property type="entry name" value="Amidohydro_3"/>
    <property type="match status" value="1"/>
</dbReference>
<keyword evidence="1" id="KW-1133">Transmembrane helix</keyword>
<evidence type="ECO:0000259" key="2">
    <source>
        <dbReference type="Pfam" id="PF07969"/>
    </source>
</evidence>
<dbReference type="PANTHER" id="PTHR22642">
    <property type="entry name" value="IMIDAZOLONEPROPIONASE"/>
    <property type="match status" value="1"/>
</dbReference>
<dbReference type="PANTHER" id="PTHR22642:SF2">
    <property type="entry name" value="PROTEIN LONG AFTER FAR-RED 3"/>
    <property type="match status" value="1"/>
</dbReference>
<dbReference type="SUPFAM" id="SSF51556">
    <property type="entry name" value="Metallo-dependent hydrolases"/>
    <property type="match status" value="1"/>
</dbReference>
<reference evidence="3" key="1">
    <citation type="submission" date="2020-03" db="EMBL/GenBank/DDBJ databases">
        <authorList>
            <person name="Guo F."/>
        </authorList>
    </citation>
    <scope>NUCLEOTIDE SEQUENCE</scope>
    <source>
        <strain evidence="3">JCM 30134</strain>
    </source>
</reference>
<dbReference type="Gene3D" id="3.10.310.70">
    <property type="match status" value="1"/>
</dbReference>
<dbReference type="InterPro" id="IPR013108">
    <property type="entry name" value="Amidohydro_3"/>
</dbReference>
<dbReference type="Proteomes" id="UP000787472">
    <property type="component" value="Unassembled WGS sequence"/>
</dbReference>
<gene>
    <name evidence="3" type="ORF">G8770_12610</name>
</gene>
<evidence type="ECO:0000313" key="3">
    <source>
        <dbReference type="EMBL" id="NHO66381.1"/>
    </source>
</evidence>
<proteinExistence type="predicted"/>
<protein>
    <submittedName>
        <fullName evidence="3">Amidohydrolase</fullName>
    </submittedName>
</protein>
<dbReference type="Gene3D" id="3.20.20.140">
    <property type="entry name" value="Metal-dependent hydrolases"/>
    <property type="match status" value="1"/>
</dbReference>
<dbReference type="InterPro" id="IPR011059">
    <property type="entry name" value="Metal-dep_hydrolase_composite"/>
</dbReference>
<dbReference type="GO" id="GO:0016810">
    <property type="term" value="F:hydrolase activity, acting on carbon-nitrogen (but not peptide) bonds"/>
    <property type="evidence" value="ECO:0007669"/>
    <property type="project" value="InterPro"/>
</dbReference>
<dbReference type="EMBL" id="JAAONZ010000009">
    <property type="protein sequence ID" value="NHO66381.1"/>
    <property type="molecule type" value="Genomic_DNA"/>
</dbReference>
<dbReference type="CDD" id="cd01300">
    <property type="entry name" value="YtcJ_like"/>
    <property type="match status" value="1"/>
</dbReference>
<dbReference type="AlphaFoldDB" id="A0A9E5MHT7"/>
<dbReference type="InterPro" id="IPR033932">
    <property type="entry name" value="YtcJ-like"/>
</dbReference>